<feature type="compositionally biased region" description="Basic residues" evidence="1">
    <location>
        <begin position="363"/>
        <end position="372"/>
    </location>
</feature>
<sequence length="372" mass="41579">MATPELPPNLASLSIRRILHCHPRERLQVHPLLWTSRHLHLLRCDFVEALPGPLSPPQSPSTSQAQRQPLSDKSLNSTGNLPKHQSNKANHESTVPSPHRLPSPPQQQTVPLASKHEQWARTLARSHLLTMKESALTKLLPTSFFNTRLTSDHTTLSFESKRIRLPCLTLAANTSTTPGCIAYLDASGLRAARSRFLKQSCGHWNRITRSLFTARLAALTPAPGAHDPYIAAIIIAAAQHHRQRSASQGMASIQVHVILSDDHDTSQLLLYTANVSPSFLDKFTHTRRHPLPSATCQVYTRAIAYQPFESFQQRFHEALLPPPQGSGADRDSADMETDGRTIRKRGRMDQNEDKVDEEEGSAPRKRARVRRE</sequence>
<evidence type="ECO:0000313" key="3">
    <source>
        <dbReference type="Proteomes" id="UP001056436"/>
    </source>
</evidence>
<reference evidence="2" key="1">
    <citation type="submission" date="2019-01" db="EMBL/GenBank/DDBJ databases">
        <title>Colletotrichum abscissum LGMF1257.</title>
        <authorList>
            <person name="Baroncelli R."/>
        </authorList>
    </citation>
    <scope>NUCLEOTIDE SEQUENCE</scope>
    <source>
        <strain evidence="2">Ca142</strain>
    </source>
</reference>
<proteinExistence type="predicted"/>
<dbReference type="AlphaFoldDB" id="A0A9P9XE75"/>
<dbReference type="Proteomes" id="UP001056436">
    <property type="component" value="Unassembled WGS sequence"/>
</dbReference>
<dbReference type="EMBL" id="SDAQ01000048">
    <property type="protein sequence ID" value="KAI3548659.1"/>
    <property type="molecule type" value="Genomic_DNA"/>
</dbReference>
<evidence type="ECO:0000256" key="1">
    <source>
        <dbReference type="SAM" id="MobiDB-lite"/>
    </source>
</evidence>
<feature type="compositionally biased region" description="Basic and acidic residues" evidence="1">
    <location>
        <begin position="328"/>
        <end position="353"/>
    </location>
</feature>
<comment type="caution">
    <text evidence="2">The sequence shown here is derived from an EMBL/GenBank/DDBJ whole genome shotgun (WGS) entry which is preliminary data.</text>
</comment>
<keyword evidence="3" id="KW-1185">Reference proteome</keyword>
<feature type="compositionally biased region" description="Low complexity" evidence="1">
    <location>
        <begin position="60"/>
        <end position="69"/>
    </location>
</feature>
<feature type="compositionally biased region" description="Polar residues" evidence="1">
    <location>
        <begin position="71"/>
        <end position="96"/>
    </location>
</feature>
<feature type="region of interest" description="Disordered" evidence="1">
    <location>
        <begin position="319"/>
        <end position="372"/>
    </location>
</feature>
<organism evidence="2 3">
    <name type="scientific">Colletotrichum abscissum</name>
    <dbReference type="NCBI Taxonomy" id="1671311"/>
    <lineage>
        <taxon>Eukaryota</taxon>
        <taxon>Fungi</taxon>
        <taxon>Dikarya</taxon>
        <taxon>Ascomycota</taxon>
        <taxon>Pezizomycotina</taxon>
        <taxon>Sordariomycetes</taxon>
        <taxon>Hypocreomycetidae</taxon>
        <taxon>Glomerellales</taxon>
        <taxon>Glomerellaceae</taxon>
        <taxon>Colletotrichum</taxon>
        <taxon>Colletotrichum acutatum species complex</taxon>
    </lineage>
</organism>
<evidence type="ECO:0000313" key="2">
    <source>
        <dbReference type="EMBL" id="KAI3548659.1"/>
    </source>
</evidence>
<gene>
    <name evidence="2" type="ORF">CABS02_08189</name>
</gene>
<feature type="region of interest" description="Disordered" evidence="1">
    <location>
        <begin position="53"/>
        <end position="116"/>
    </location>
</feature>
<name>A0A9P9XE75_9PEZI</name>
<accession>A0A9P9XE75</accession>
<dbReference type="OrthoDB" id="4834644at2759"/>
<protein>
    <submittedName>
        <fullName evidence="2">Uncharacterized protein</fullName>
    </submittedName>
</protein>